<protein>
    <submittedName>
        <fullName evidence="1">Uncharacterized protein</fullName>
    </submittedName>
</protein>
<dbReference type="Ensembl" id="ENSCINT00000033544.1">
    <property type="protein sequence ID" value="ENSCINP00000030170.1"/>
    <property type="gene ID" value="ENSCING00000022326.1"/>
</dbReference>
<name>H2XKI8_CIOIN</name>
<reference evidence="1" key="4">
    <citation type="submission" date="2025-09" db="UniProtKB">
        <authorList>
            <consortium name="Ensembl"/>
        </authorList>
    </citation>
    <scope>IDENTIFICATION</scope>
</reference>
<dbReference type="EMBL" id="EAAA01001687">
    <property type="status" value="NOT_ANNOTATED_CDS"/>
    <property type="molecule type" value="Genomic_DNA"/>
</dbReference>
<organism evidence="1 2">
    <name type="scientific">Ciona intestinalis</name>
    <name type="common">Transparent sea squirt</name>
    <name type="synonym">Ascidia intestinalis</name>
    <dbReference type="NCBI Taxonomy" id="7719"/>
    <lineage>
        <taxon>Eukaryota</taxon>
        <taxon>Metazoa</taxon>
        <taxon>Chordata</taxon>
        <taxon>Tunicata</taxon>
        <taxon>Ascidiacea</taxon>
        <taxon>Phlebobranchia</taxon>
        <taxon>Cionidae</taxon>
        <taxon>Ciona</taxon>
    </lineage>
</organism>
<dbReference type="InParanoid" id="H2XKI8"/>
<dbReference type="HOGENOM" id="CLU_2126566_0_0_1"/>
<accession>H2XKI8</accession>
<reference evidence="2" key="1">
    <citation type="journal article" date="2002" name="Science">
        <title>The draft genome of Ciona intestinalis: insights into chordate and vertebrate origins.</title>
        <authorList>
            <person name="Dehal P."/>
            <person name="Satou Y."/>
            <person name="Campbell R.K."/>
            <person name="Chapman J."/>
            <person name="Degnan B."/>
            <person name="De Tomaso A."/>
            <person name="Davidson B."/>
            <person name="Di Gregorio A."/>
            <person name="Gelpke M."/>
            <person name="Goodstein D.M."/>
            <person name="Harafuji N."/>
            <person name="Hastings K.E."/>
            <person name="Ho I."/>
            <person name="Hotta K."/>
            <person name="Huang W."/>
            <person name="Kawashima T."/>
            <person name="Lemaire P."/>
            <person name="Martinez D."/>
            <person name="Meinertzhagen I.A."/>
            <person name="Necula S."/>
            <person name="Nonaka M."/>
            <person name="Putnam N."/>
            <person name="Rash S."/>
            <person name="Saiga H."/>
            <person name="Satake M."/>
            <person name="Terry A."/>
            <person name="Yamada L."/>
            <person name="Wang H.G."/>
            <person name="Awazu S."/>
            <person name="Azumi K."/>
            <person name="Boore J."/>
            <person name="Branno M."/>
            <person name="Chin-Bow S."/>
            <person name="DeSantis R."/>
            <person name="Doyle S."/>
            <person name="Francino P."/>
            <person name="Keys D.N."/>
            <person name="Haga S."/>
            <person name="Hayashi H."/>
            <person name="Hino K."/>
            <person name="Imai K.S."/>
            <person name="Inaba K."/>
            <person name="Kano S."/>
            <person name="Kobayashi K."/>
            <person name="Kobayashi M."/>
            <person name="Lee B.I."/>
            <person name="Makabe K.W."/>
            <person name="Manohar C."/>
            <person name="Matassi G."/>
            <person name="Medina M."/>
            <person name="Mochizuki Y."/>
            <person name="Mount S."/>
            <person name="Morishita T."/>
            <person name="Miura S."/>
            <person name="Nakayama A."/>
            <person name="Nishizaka S."/>
            <person name="Nomoto H."/>
            <person name="Ohta F."/>
            <person name="Oishi K."/>
            <person name="Rigoutsos I."/>
            <person name="Sano M."/>
            <person name="Sasaki A."/>
            <person name="Sasakura Y."/>
            <person name="Shoguchi E."/>
            <person name="Shin-i T."/>
            <person name="Spagnuolo A."/>
            <person name="Stainier D."/>
            <person name="Suzuki M.M."/>
            <person name="Tassy O."/>
            <person name="Takatori N."/>
            <person name="Tokuoka M."/>
            <person name="Yagi K."/>
            <person name="Yoshizaki F."/>
            <person name="Wada S."/>
            <person name="Zhang C."/>
            <person name="Hyatt P.D."/>
            <person name="Larimer F."/>
            <person name="Detter C."/>
            <person name="Doggett N."/>
            <person name="Glavina T."/>
            <person name="Hawkins T."/>
            <person name="Richardson P."/>
            <person name="Lucas S."/>
            <person name="Kohara Y."/>
            <person name="Levine M."/>
            <person name="Satoh N."/>
            <person name="Rokhsar D.S."/>
        </authorList>
    </citation>
    <scope>NUCLEOTIDE SEQUENCE [LARGE SCALE GENOMIC DNA]</scope>
</reference>
<evidence type="ECO:0000313" key="1">
    <source>
        <dbReference type="Ensembl" id="ENSCINP00000030170.1"/>
    </source>
</evidence>
<dbReference type="Proteomes" id="UP000008144">
    <property type="component" value="Chromosome 3"/>
</dbReference>
<evidence type="ECO:0000313" key="2">
    <source>
        <dbReference type="Proteomes" id="UP000008144"/>
    </source>
</evidence>
<keyword evidence="2" id="KW-1185">Reference proteome</keyword>
<reference evidence="1" key="2">
    <citation type="journal article" date="2008" name="Genome Biol.">
        <title>Improved genome assembly and evidence-based global gene model set for the chordate Ciona intestinalis: new insight into intron and operon populations.</title>
        <authorList>
            <person name="Satou Y."/>
            <person name="Mineta K."/>
            <person name="Ogasawara M."/>
            <person name="Sasakura Y."/>
            <person name="Shoguchi E."/>
            <person name="Ueno K."/>
            <person name="Yamada L."/>
            <person name="Matsumoto J."/>
            <person name="Wasserscheid J."/>
            <person name="Dewar K."/>
            <person name="Wiley G.B."/>
            <person name="Macmil S.L."/>
            <person name="Roe B.A."/>
            <person name="Zeller R.W."/>
            <person name="Hastings K.E."/>
            <person name="Lemaire P."/>
            <person name="Lindquist E."/>
            <person name="Endo T."/>
            <person name="Hotta K."/>
            <person name="Inaba K."/>
        </authorList>
    </citation>
    <scope>NUCLEOTIDE SEQUENCE [LARGE SCALE GENOMIC DNA]</scope>
    <source>
        <strain evidence="1">wild type</strain>
    </source>
</reference>
<dbReference type="AlphaFoldDB" id="H2XKI8"/>
<reference evidence="1" key="3">
    <citation type="submission" date="2025-08" db="UniProtKB">
        <authorList>
            <consortium name="Ensembl"/>
        </authorList>
    </citation>
    <scope>IDENTIFICATION</scope>
</reference>
<proteinExistence type="predicted"/>
<sequence length="114" mass="13255">QLRNTPECTCPVKLHDLNYFIGKQQYCANEQFIGDFVVWGGVVWTDTSRGKYCTLTRCRLNTGSRIKSTECYNTNACVKDWAAYTMQRAERWPARTIRYIPIALPADNYYAIRN</sequence>